<dbReference type="InterPro" id="IPR007621">
    <property type="entry name" value="TPM_dom"/>
</dbReference>
<keyword evidence="1" id="KW-0732">Signal</keyword>
<proteinExistence type="predicted"/>
<evidence type="ECO:0000256" key="1">
    <source>
        <dbReference type="SAM" id="SignalP"/>
    </source>
</evidence>
<dbReference type="Pfam" id="PF04536">
    <property type="entry name" value="TPM_phosphatase"/>
    <property type="match status" value="1"/>
</dbReference>
<evidence type="ECO:0000313" key="3">
    <source>
        <dbReference type="EMBL" id="GFH50925.1"/>
    </source>
</evidence>
<evidence type="ECO:0000313" key="4">
    <source>
        <dbReference type="Proteomes" id="UP001054902"/>
    </source>
</evidence>
<dbReference type="Gene3D" id="3.10.310.50">
    <property type="match status" value="1"/>
</dbReference>
<protein>
    <recommendedName>
        <fullName evidence="2">TPM domain-containing protein</fullName>
    </recommendedName>
</protein>
<comment type="caution">
    <text evidence="3">The sequence shown here is derived from an EMBL/GenBank/DDBJ whole genome shotgun (WGS) entry which is preliminary data.</text>
</comment>
<reference evidence="3 4" key="1">
    <citation type="journal article" date="2021" name="Sci. Rep.">
        <title>The genome of the diatom Chaetoceros tenuissimus carries an ancient integrated fragment of an extant virus.</title>
        <authorList>
            <person name="Hongo Y."/>
            <person name="Kimura K."/>
            <person name="Takaki Y."/>
            <person name="Yoshida Y."/>
            <person name="Baba S."/>
            <person name="Kobayashi G."/>
            <person name="Nagasaki K."/>
            <person name="Hano T."/>
            <person name="Tomaru Y."/>
        </authorList>
    </citation>
    <scope>NUCLEOTIDE SEQUENCE [LARGE SCALE GENOMIC DNA]</scope>
    <source>
        <strain evidence="3 4">NIES-3715</strain>
    </source>
</reference>
<accession>A0AAD3CU37</accession>
<dbReference type="Proteomes" id="UP001054902">
    <property type="component" value="Unassembled WGS sequence"/>
</dbReference>
<dbReference type="PANTHER" id="PTHR35514">
    <property type="entry name" value="THYLAKOID LUMENAL 15.0 KDA PROTEIN 2, CHLOROPLASTIC"/>
    <property type="match status" value="1"/>
</dbReference>
<keyword evidence="4" id="KW-1185">Reference proteome</keyword>
<sequence length="237" mass="25789">MKVSSIVSLFALCNSASAFSISSNQRTSSTALEMKNSQSETSRRSILSTATKALSTAALLSIATPAPSHARLEAVNKPELLPAESDAVVIQTTKFLTSGQVKRMSDMIRSLEKDTGFRLRVLCQNYPNTPGLAIRDYWSLGKEDQKDDKYIVLVVDEFGGKGNVLNFNVGDGVKFALPNVFWTRLSGKYGTTFFVRENGIDIAITNAIEAITQCLRSEEGYCTNVPDQGVSMKSLGL</sequence>
<feature type="domain" description="TPM" evidence="2">
    <location>
        <begin position="89"/>
        <end position="213"/>
    </location>
</feature>
<feature type="signal peptide" evidence="1">
    <location>
        <begin position="1"/>
        <end position="18"/>
    </location>
</feature>
<gene>
    <name evidence="3" type="ORF">CTEN210_07401</name>
</gene>
<dbReference type="PANTHER" id="PTHR35514:SF1">
    <property type="entry name" value="THYLAKOID LUMENAL 15.0 KDA PROTEIN 2, CHLOROPLASTIC"/>
    <property type="match status" value="1"/>
</dbReference>
<dbReference type="EMBL" id="BLLK01000045">
    <property type="protein sequence ID" value="GFH50925.1"/>
    <property type="molecule type" value="Genomic_DNA"/>
</dbReference>
<feature type="chain" id="PRO_5041919167" description="TPM domain-containing protein" evidence="1">
    <location>
        <begin position="19"/>
        <end position="237"/>
    </location>
</feature>
<organism evidence="3 4">
    <name type="scientific">Chaetoceros tenuissimus</name>
    <dbReference type="NCBI Taxonomy" id="426638"/>
    <lineage>
        <taxon>Eukaryota</taxon>
        <taxon>Sar</taxon>
        <taxon>Stramenopiles</taxon>
        <taxon>Ochrophyta</taxon>
        <taxon>Bacillariophyta</taxon>
        <taxon>Coscinodiscophyceae</taxon>
        <taxon>Chaetocerotophycidae</taxon>
        <taxon>Chaetocerotales</taxon>
        <taxon>Chaetocerotaceae</taxon>
        <taxon>Chaetoceros</taxon>
    </lineage>
</organism>
<name>A0AAD3CU37_9STRA</name>
<dbReference type="AlphaFoldDB" id="A0AAD3CU37"/>
<evidence type="ECO:0000259" key="2">
    <source>
        <dbReference type="Pfam" id="PF04536"/>
    </source>
</evidence>